<keyword evidence="8" id="KW-0812">Transmembrane</keyword>
<dbReference type="Pfam" id="PF16184">
    <property type="entry name" value="Cadherin_3"/>
    <property type="match status" value="12"/>
</dbReference>
<keyword evidence="13" id="KW-1185">Reference proteome</keyword>
<accession>A0A9P0CKD6</accession>
<evidence type="ECO:0000256" key="1">
    <source>
        <dbReference type="ARBA" id="ARBA00022729"/>
    </source>
</evidence>
<dbReference type="PANTHER" id="PTHR45739:SF12">
    <property type="entry name" value="CHONDROITIN SULFATE PROTEOGLYCAN 4-LIKE ISOFORM X2"/>
    <property type="match status" value="1"/>
</dbReference>
<dbReference type="CDD" id="cd00110">
    <property type="entry name" value="LamG"/>
    <property type="match status" value="2"/>
</dbReference>
<evidence type="ECO:0000256" key="7">
    <source>
        <dbReference type="SAM" id="MobiDB-lite"/>
    </source>
</evidence>
<evidence type="ECO:0000259" key="11">
    <source>
        <dbReference type="PROSITE" id="PS50026"/>
    </source>
</evidence>
<feature type="repeat" description="CSPG" evidence="6">
    <location>
        <begin position="1466"/>
        <end position="1556"/>
    </location>
</feature>
<feature type="domain" description="Laminin G" evidence="10">
    <location>
        <begin position="207"/>
        <end position="384"/>
    </location>
</feature>
<reference evidence="12" key="1">
    <citation type="submission" date="2022-01" db="EMBL/GenBank/DDBJ databases">
        <authorList>
            <person name="King R."/>
        </authorList>
    </citation>
    <scope>NUCLEOTIDE SEQUENCE</scope>
</reference>
<dbReference type="InterPro" id="IPR051561">
    <property type="entry name" value="FRAS1_ECM"/>
</dbReference>
<keyword evidence="2" id="KW-0677">Repeat</keyword>
<evidence type="ECO:0000313" key="12">
    <source>
        <dbReference type="EMBL" id="CAH1103141.1"/>
    </source>
</evidence>
<keyword evidence="8" id="KW-1133">Transmembrane helix</keyword>
<evidence type="ECO:0000256" key="8">
    <source>
        <dbReference type="SAM" id="Phobius"/>
    </source>
</evidence>
<feature type="repeat" description="CSPG" evidence="6">
    <location>
        <begin position="1809"/>
        <end position="1898"/>
    </location>
</feature>
<feature type="domain" description="Laminin G" evidence="10">
    <location>
        <begin position="23"/>
        <end position="197"/>
    </location>
</feature>
<dbReference type="OrthoDB" id="430044at2759"/>
<dbReference type="InterPro" id="IPR000742">
    <property type="entry name" value="EGF"/>
</dbReference>
<keyword evidence="3" id="KW-1015">Disulfide bond</keyword>
<dbReference type="InterPro" id="IPR013320">
    <property type="entry name" value="ConA-like_dom_sf"/>
</dbReference>
<dbReference type="Proteomes" id="UP001153636">
    <property type="component" value="Chromosome 14"/>
</dbReference>
<evidence type="ECO:0000256" key="6">
    <source>
        <dbReference type="PROSITE-ProRule" id="PRU01201"/>
    </source>
</evidence>
<evidence type="ECO:0008006" key="14">
    <source>
        <dbReference type="Google" id="ProtNLM"/>
    </source>
</evidence>
<dbReference type="Pfam" id="PF02210">
    <property type="entry name" value="Laminin_G_2"/>
    <property type="match status" value="2"/>
</dbReference>
<dbReference type="SMART" id="SM00282">
    <property type="entry name" value="LamG"/>
    <property type="match status" value="2"/>
</dbReference>
<dbReference type="SUPFAM" id="SSF49899">
    <property type="entry name" value="Concanavalin A-like lectins/glucanases"/>
    <property type="match status" value="2"/>
</dbReference>
<dbReference type="EMBL" id="OV651826">
    <property type="protein sequence ID" value="CAH1103141.1"/>
    <property type="molecule type" value="Genomic_DNA"/>
</dbReference>
<evidence type="ECO:0000256" key="2">
    <source>
        <dbReference type="ARBA" id="ARBA00022737"/>
    </source>
</evidence>
<feature type="transmembrane region" description="Helical" evidence="8">
    <location>
        <begin position="2177"/>
        <end position="2198"/>
    </location>
</feature>
<comment type="caution">
    <text evidence="5">Lacks conserved residue(s) required for the propagation of feature annotation.</text>
</comment>
<dbReference type="InterPro" id="IPR039005">
    <property type="entry name" value="CSPG_rpt"/>
</dbReference>
<dbReference type="PANTHER" id="PTHR45739">
    <property type="entry name" value="MATRIX PROTEIN, PUTATIVE-RELATED"/>
    <property type="match status" value="1"/>
</dbReference>
<gene>
    <name evidence="12" type="ORF">PSYICH_LOCUS4196</name>
</gene>
<organism evidence="12 13">
    <name type="scientific">Psylliodes chrysocephalus</name>
    <dbReference type="NCBI Taxonomy" id="3402493"/>
    <lineage>
        <taxon>Eukaryota</taxon>
        <taxon>Metazoa</taxon>
        <taxon>Ecdysozoa</taxon>
        <taxon>Arthropoda</taxon>
        <taxon>Hexapoda</taxon>
        <taxon>Insecta</taxon>
        <taxon>Pterygota</taxon>
        <taxon>Neoptera</taxon>
        <taxon>Endopterygota</taxon>
        <taxon>Coleoptera</taxon>
        <taxon>Polyphaga</taxon>
        <taxon>Cucujiformia</taxon>
        <taxon>Chrysomeloidea</taxon>
        <taxon>Chrysomelidae</taxon>
        <taxon>Galerucinae</taxon>
        <taxon>Alticini</taxon>
        <taxon>Psylliodes</taxon>
    </lineage>
</organism>
<dbReference type="PROSITE" id="PS51854">
    <property type="entry name" value="CSPG"/>
    <property type="match status" value="9"/>
</dbReference>
<sequence length="2361" mass="267940">MGNKALVLCLFYFYFLICQCIDQASFYGNSYIALPFKEARSSTDINFKFKTHLSSALIFLVAGTTDYCIVQLEKGRIKININLGSGEAEVVSPSSLKLNDLEWHDVSIERKDANLTLMIDKSHKVQKHLPGKFFELNIHYGLFIGDNKNRNNTDIFFGHMEKFRGCISDLQYNGIMVLEQARYRQSQSSVQGITWNCAAEFDATVEQPISFIEDDAYIIISDKLTSYKELNINFEIRTINKNGLLFYNTGLKIKQDFLLIELNNFSIDAVIKINEKTTKLLSKNNKVANGEWHKISFRMTPTIIELSVDEKIFSEKNIHNSLFQMTDTLYLGGLEVSKRFRASQKGCNDSCDTSFKGCLRYLSVFDVKKGIQDAHVTEGIMPGCLWHYPCLQNPCSNTGICIQQGLDSFHCQCKEEFCVNLNYSEGYKVFSRSSLATDLELLSVEPLQVLEGQSELLTTNNLHMILDYHKYGISDSGIMFFVIEGPEHGSITLDIWPHDKNSFSFYDLARDRVHYIHDGSEENHDHIVMEVMFSTADSFTLPEYLQGRFRFSLTVTVTPTNDPPILDISDATVIRTVQGTKKFLSPEIFKVIDTDNSPSQLIYTILKCEDGYFENANKPGVKISTFTQEEVNGGLILFFDKTVDKNTSYISMQISDGIETSPVYRLRVAVSAQYWRMERNTGLIVLHQSSSIITPYNLSFTSNVAIPDYSTYFSIIKEPIYGVIEVEKTGNSWERSDSFTGSDLKQHRVRYRHNSAKPDFDEFQFLTMDKTQMYTFRIIFARCTLQKSTKKSMDLKEEWEKTITNEDLSFETKPTKPPTSIHYVVAEPPRYGYLFSAESKYKLKSCDSFTQEDIISHNIKYRLYQKPYSEVEDSFTFVVLSPGCNNVTSNLTIIYTPSQNDLSKVAVHLEQLQVEEGSSLLIDQKRLSFESKFITNISYNVTIKPKHGYLQKTEGEIKINFTTHFTSEDIKNNLIYYVHDNSETREDFLTFMALSSQDENFLYVGQLDIKILLKNDNSPVRTVDKVFHVVVGGEKLLSGKDLKYVDADLDTTPSLIVYTCRDSSNGYFYNTNNISIKITEFTQDDVDNNKIIFKHKGPEFGKVRLWVTDGQFHVNGILEVQASAPFIHVNMKKKIIVEQGRIVAITSEHLSYSTNLYAYEKDVIYEIINKPIFGKIVLSKTLKVVKNFTQDDINRGHISYLNEHLGVNADEIGMKVICKDAVNIAQLGVWMLPSNYWEPLEIKTLKKLSVEEATSVLITRKTLEVTQRHVPPSAITYHIVQMPEYGYITILSDVKTSEEPLNVESFTQDLVNENKILYIQSMMNQNRDKIIFNVTNGVVWNNNFQLDIEIIPERLYLGSSDLIVNEGGVGILTTPHLFVLTDYYKNKVTSYTVKENVKHGCIQVHKRCLKSKGFTQKELQAGVVQYIHDGTESTNDQLILIGETEQKKNSLPVTLNIIVFPVNDQKPKVVNNTGLIMWEGGVEFITNDMLAAVDDDLPKETLKYQVQNCWFGTVSLKSHTNNQLSHFTQEMIDNRTVVFRHYNGSSARFKFNVSDGLHTTKDYIFHVKTKPVELKLINNPLHIFPLQKKYLTSNHLLTMVSDPYRKIEYNVVEPPSLGRLMMESEKPGIFKVVSSFSQEDLNTSRVFYEHTHQFSDLYANDSFVFNVTTHLAKKLLRKVFTIDISVSSGGLDAYVNIPKLSVDEGGVTTIPLNLSGVVMFLENHAGLRSPIIHASALPPLHGQVYSQQNRNLSTFTQLQLESGQVYYEHDHSDTLGDNVHFSLYLIPGPITLCNITVPIIVNPVNDQPFTLVTPAPSLVVVQGENRTITRHDLATEDADTPPSKLKYDLISGPSHGKLVLENISVTSFTQADIDNNKLVYAHDGSVLKDSFHFRIWDGKFRPEFNLFNIIVVPINISIKAGMPVHLLQGSYDMLLSEQQFYINTNADRNKVEFTLKRPPKHGLLYKDNQANLTYFSYCDLVNNKIMYLQTDMSISNDSFQVSGEIFSGNNSFGEIVEVIIKVKPFMHIHNFTVKTGESVRLTLNSLDASPLAKLTNGNPRYTIIKSPEQGEIRKIIRSSGEKRNILDALVTSFSHEDIQSGLIFFVANDVEVPWYGFHDKLVFVLSASIVQPAEGELKILVKSPLDNDVSSTRPGPSDPASHEGGLYLASPNMTKDYLLIVSMAVGVVVLGIAVIVVIKCRSVDNHMDKEEHCVQPIPLPRPPDRLMTSSPSLRESLPDDYPPEFTSDFTTTFTPDFVTDFPPDFSTDFQPVFTTDFTPELSAEFTSEFSSEFTPSLSALPHCKVTPLGRMELDSPHMFYPYGIDDGMDEWSEAPDVPEVPEPMPCPTNSSMLLRKNQYWV</sequence>
<dbReference type="PROSITE" id="PS50026">
    <property type="entry name" value="EGF_3"/>
    <property type="match status" value="1"/>
</dbReference>
<evidence type="ECO:0000259" key="10">
    <source>
        <dbReference type="PROSITE" id="PS50025"/>
    </source>
</evidence>
<name>A0A9P0CKD6_9CUCU</name>
<dbReference type="PROSITE" id="PS50025">
    <property type="entry name" value="LAM_G_DOMAIN"/>
    <property type="match status" value="2"/>
</dbReference>
<feature type="repeat" description="CSPG" evidence="6">
    <location>
        <begin position="438"/>
        <end position="532"/>
    </location>
</feature>
<protein>
    <recommendedName>
        <fullName evidence="14">Chondroitin sulfate proteoglycan 4</fullName>
    </recommendedName>
</protein>
<dbReference type="InterPro" id="IPR001791">
    <property type="entry name" value="Laminin_G"/>
</dbReference>
<evidence type="ECO:0000256" key="3">
    <source>
        <dbReference type="ARBA" id="ARBA00023157"/>
    </source>
</evidence>
<proteinExistence type="predicted"/>
<evidence type="ECO:0000256" key="9">
    <source>
        <dbReference type="SAM" id="SignalP"/>
    </source>
</evidence>
<feature type="repeat" description="CSPG" evidence="6">
    <location>
        <begin position="784"/>
        <end position="880"/>
    </location>
</feature>
<feature type="region of interest" description="Disordered" evidence="7">
    <location>
        <begin position="2214"/>
        <end position="2241"/>
    </location>
</feature>
<evidence type="ECO:0000256" key="4">
    <source>
        <dbReference type="ARBA" id="ARBA00023180"/>
    </source>
</evidence>
<feature type="repeat" description="CSPG" evidence="6">
    <location>
        <begin position="1353"/>
        <end position="1443"/>
    </location>
</feature>
<feature type="repeat" description="CSPG" evidence="6">
    <location>
        <begin position="674"/>
        <end position="768"/>
    </location>
</feature>
<dbReference type="CDD" id="cd00053">
    <property type="entry name" value="EGF"/>
    <property type="match status" value="1"/>
</dbReference>
<keyword evidence="4" id="KW-0325">Glycoprotein</keyword>
<feature type="repeat" description="CSPG" evidence="6">
    <location>
        <begin position="903"/>
        <end position="994"/>
    </location>
</feature>
<dbReference type="GO" id="GO:0009653">
    <property type="term" value="P:anatomical structure morphogenesis"/>
    <property type="evidence" value="ECO:0007669"/>
    <property type="project" value="TreeGrafter"/>
</dbReference>
<keyword evidence="1 9" id="KW-0732">Signal</keyword>
<dbReference type="Gene3D" id="2.10.25.10">
    <property type="entry name" value="Laminin"/>
    <property type="match status" value="1"/>
</dbReference>
<feature type="chain" id="PRO_5040244704" description="Chondroitin sulfate proteoglycan 4" evidence="9">
    <location>
        <begin position="21"/>
        <end position="2361"/>
    </location>
</feature>
<feature type="repeat" description="CSPG" evidence="6">
    <location>
        <begin position="1572"/>
        <end position="1668"/>
    </location>
</feature>
<feature type="signal peptide" evidence="9">
    <location>
        <begin position="1"/>
        <end position="20"/>
    </location>
</feature>
<feature type="domain" description="EGF-like" evidence="11">
    <location>
        <begin position="386"/>
        <end position="419"/>
    </location>
</feature>
<feature type="repeat" description="CSPG" evidence="6">
    <location>
        <begin position="1239"/>
        <end position="1335"/>
    </location>
</feature>
<evidence type="ECO:0000313" key="13">
    <source>
        <dbReference type="Proteomes" id="UP001153636"/>
    </source>
</evidence>
<dbReference type="Gene3D" id="2.60.120.200">
    <property type="match status" value="2"/>
</dbReference>
<evidence type="ECO:0000256" key="5">
    <source>
        <dbReference type="PROSITE-ProRule" id="PRU00076"/>
    </source>
</evidence>
<keyword evidence="5" id="KW-0245">EGF-like domain</keyword>
<keyword evidence="8" id="KW-0472">Membrane</keyword>